<dbReference type="GO" id="GO:1902758">
    <property type="term" value="P:bis(molybdopterin guanine dinucleotide)molybdenum biosynthetic process"/>
    <property type="evidence" value="ECO:0007669"/>
    <property type="project" value="TreeGrafter"/>
</dbReference>
<dbReference type="Proteomes" id="UP000234752">
    <property type="component" value="Chromosome eg_1"/>
</dbReference>
<evidence type="ECO:0000256" key="1">
    <source>
        <dbReference type="ARBA" id="ARBA00022490"/>
    </source>
</evidence>
<keyword evidence="3 8" id="KW-0479">Metal-binding</keyword>
<dbReference type="RefSeq" id="WP_102110958.1">
    <property type="nucleotide sequence ID" value="NZ_BMGN01000004.1"/>
</dbReference>
<dbReference type="SUPFAM" id="SSF53448">
    <property type="entry name" value="Nucleotide-diphospho-sugar transferases"/>
    <property type="match status" value="1"/>
</dbReference>
<organism evidence="9 10">
    <name type="scientific">Niveispirillum cyanobacteriorum</name>
    <dbReference type="NCBI Taxonomy" id="1612173"/>
    <lineage>
        <taxon>Bacteria</taxon>
        <taxon>Pseudomonadati</taxon>
        <taxon>Pseudomonadota</taxon>
        <taxon>Alphaproteobacteria</taxon>
        <taxon>Rhodospirillales</taxon>
        <taxon>Azospirillaceae</taxon>
        <taxon>Niveispirillum</taxon>
    </lineage>
</organism>
<dbReference type="HAMAP" id="MF_00316">
    <property type="entry name" value="MobA"/>
    <property type="match status" value="1"/>
</dbReference>
<keyword evidence="6 8" id="KW-0342">GTP-binding</keyword>
<dbReference type="GO" id="GO:0005737">
    <property type="term" value="C:cytoplasm"/>
    <property type="evidence" value="ECO:0007669"/>
    <property type="project" value="UniProtKB-SubCell"/>
</dbReference>
<sequence>MRGSAPETQEIVRLPVAIILAGGWSSRMGGGDKGLRLLAGIPLLGHIMAQARLWSDAVLLSANDDPGRFSDVPGLGSLTVVTDNVPDRPGPLAGILAAMDWTATHRPDSTHILCVPCDTPFLPANLYPALAAALAGGGGTVAMAVGPDGVRHPTVALWPVSLREDLRTALRDEGLRKVGVFAARHGRVDVPFPAGPDGIDPFFNINGPDDLAMAEGFIRSAGP</sequence>
<evidence type="ECO:0000256" key="3">
    <source>
        <dbReference type="ARBA" id="ARBA00022723"/>
    </source>
</evidence>
<dbReference type="KEGG" id="ncb:C0V82_02335"/>
<dbReference type="InterPro" id="IPR025877">
    <property type="entry name" value="MobA-like_NTP_Trfase"/>
</dbReference>
<evidence type="ECO:0000256" key="5">
    <source>
        <dbReference type="ARBA" id="ARBA00022842"/>
    </source>
</evidence>
<feature type="binding site" evidence="8">
    <location>
        <position position="33"/>
    </location>
    <ligand>
        <name>GTP</name>
        <dbReference type="ChEBI" id="CHEBI:37565"/>
    </ligand>
</feature>
<keyword evidence="4 8" id="KW-0547">Nucleotide-binding</keyword>
<dbReference type="EMBL" id="CP025611">
    <property type="protein sequence ID" value="AUN29214.1"/>
    <property type="molecule type" value="Genomic_DNA"/>
</dbReference>
<dbReference type="PANTHER" id="PTHR19136:SF81">
    <property type="entry name" value="MOLYBDENUM COFACTOR GUANYLYLTRANSFERASE"/>
    <property type="match status" value="1"/>
</dbReference>
<keyword evidence="10" id="KW-1185">Reference proteome</keyword>
<dbReference type="GO" id="GO:0061603">
    <property type="term" value="F:molybdenum cofactor guanylyltransferase activity"/>
    <property type="evidence" value="ECO:0007669"/>
    <property type="project" value="UniProtKB-EC"/>
</dbReference>
<comment type="subunit">
    <text evidence="8">Monomer.</text>
</comment>
<dbReference type="AlphaFoldDB" id="A0A2K9N804"/>
<keyword evidence="7 8" id="KW-0501">Molybdenum cofactor biosynthesis</keyword>
<evidence type="ECO:0000256" key="6">
    <source>
        <dbReference type="ARBA" id="ARBA00023134"/>
    </source>
</evidence>
<dbReference type="GO" id="GO:0005525">
    <property type="term" value="F:GTP binding"/>
    <property type="evidence" value="ECO:0007669"/>
    <property type="project" value="UniProtKB-UniRule"/>
</dbReference>
<accession>A0A2K9N804</accession>
<keyword evidence="2 8" id="KW-0808">Transferase</keyword>
<keyword evidence="1 8" id="KW-0963">Cytoplasm</keyword>
<feature type="binding site" evidence="8">
    <location>
        <position position="118"/>
    </location>
    <ligand>
        <name>GTP</name>
        <dbReference type="ChEBI" id="CHEBI:37565"/>
    </ligand>
</feature>
<dbReference type="InterPro" id="IPR029044">
    <property type="entry name" value="Nucleotide-diphossugar_trans"/>
</dbReference>
<dbReference type="OrthoDB" id="9788394at2"/>
<keyword evidence="9" id="KW-0548">Nucleotidyltransferase</keyword>
<comment type="function">
    <text evidence="8">Transfers a GMP moiety from GTP to Mo-molybdopterin (Mo-MPT) cofactor (Moco or molybdenum cofactor) to form Mo-molybdopterin guanine dinucleotide (Mo-MGD) cofactor.</text>
</comment>
<evidence type="ECO:0000256" key="4">
    <source>
        <dbReference type="ARBA" id="ARBA00022741"/>
    </source>
</evidence>
<dbReference type="InterPro" id="IPR013482">
    <property type="entry name" value="Molybde_CF_guanTrfase"/>
</dbReference>
<dbReference type="Pfam" id="PF12804">
    <property type="entry name" value="NTP_transf_3"/>
    <property type="match status" value="1"/>
</dbReference>
<evidence type="ECO:0000256" key="8">
    <source>
        <dbReference type="HAMAP-Rule" id="MF_00316"/>
    </source>
</evidence>
<keyword evidence="5 8" id="KW-0460">Magnesium</keyword>
<comment type="similarity">
    <text evidence="8">Belongs to the MobA family.</text>
</comment>
<dbReference type="PANTHER" id="PTHR19136">
    <property type="entry name" value="MOLYBDENUM COFACTOR GUANYLYLTRANSFERASE"/>
    <property type="match status" value="1"/>
</dbReference>
<comment type="subcellular location">
    <subcellularLocation>
        <location evidence="8">Cytoplasm</location>
    </subcellularLocation>
</comment>
<dbReference type="Gene3D" id="3.90.550.10">
    <property type="entry name" value="Spore Coat Polysaccharide Biosynthesis Protein SpsA, Chain A"/>
    <property type="match status" value="1"/>
</dbReference>
<evidence type="ECO:0000256" key="7">
    <source>
        <dbReference type="ARBA" id="ARBA00023150"/>
    </source>
</evidence>
<evidence type="ECO:0000256" key="2">
    <source>
        <dbReference type="ARBA" id="ARBA00022679"/>
    </source>
</evidence>
<reference evidence="9 10" key="1">
    <citation type="submission" date="2017-12" db="EMBL/GenBank/DDBJ databases">
        <title>Genomes of bacteria within cyanobacterial aggregates.</title>
        <authorList>
            <person name="Cai H."/>
        </authorList>
    </citation>
    <scope>NUCLEOTIDE SEQUENCE [LARGE SCALE GENOMIC DNA]</scope>
    <source>
        <strain evidence="9 10">TH16</strain>
    </source>
</reference>
<comment type="caution">
    <text evidence="8">Lacks conserved residue(s) required for the propagation of feature annotation.</text>
</comment>
<proteinExistence type="inferred from homology"/>
<protein>
    <recommendedName>
        <fullName evidence="8">Molybdenum cofactor guanylyltransferase</fullName>
        <shortName evidence="8">MoCo guanylyltransferase</shortName>
        <ecNumber evidence="8">2.7.7.77</ecNumber>
    </recommendedName>
    <alternativeName>
        <fullName evidence="8">GTP:molybdopterin guanylyltransferase</fullName>
    </alternativeName>
    <alternativeName>
        <fullName evidence="8">Mo-MPT guanylyltransferase</fullName>
    </alternativeName>
    <alternativeName>
        <fullName evidence="8">Molybdopterin guanylyltransferase</fullName>
    </alternativeName>
    <alternativeName>
        <fullName evidence="8">Molybdopterin-guanine dinucleotide synthase</fullName>
        <shortName evidence="8">MGD synthase</shortName>
    </alternativeName>
</protein>
<dbReference type="EC" id="2.7.7.77" evidence="8"/>
<dbReference type="NCBIfam" id="TIGR02665">
    <property type="entry name" value="molyb_mobA"/>
    <property type="match status" value="1"/>
</dbReference>
<dbReference type="GO" id="GO:0046872">
    <property type="term" value="F:metal ion binding"/>
    <property type="evidence" value="ECO:0007669"/>
    <property type="project" value="UniProtKB-KW"/>
</dbReference>
<comment type="cofactor">
    <cofactor evidence="8">
        <name>Mg(2+)</name>
        <dbReference type="ChEBI" id="CHEBI:18420"/>
    </cofactor>
</comment>
<comment type="domain">
    <text evidence="8">The N-terminal domain determines nucleotide recognition and specific binding, while the C-terminal domain determines the specific binding to the target protein.</text>
</comment>
<feature type="binding site" evidence="8">
    <location>
        <begin position="20"/>
        <end position="22"/>
    </location>
    <ligand>
        <name>GTP</name>
        <dbReference type="ChEBI" id="CHEBI:37565"/>
    </ligand>
</feature>
<feature type="binding site" evidence="8">
    <location>
        <position position="118"/>
    </location>
    <ligand>
        <name>Mg(2+)</name>
        <dbReference type="ChEBI" id="CHEBI:18420"/>
    </ligand>
</feature>
<name>A0A2K9N804_9PROT</name>
<gene>
    <name evidence="8" type="primary">mobA</name>
    <name evidence="9" type="ORF">C0V82_02335</name>
</gene>
<dbReference type="CDD" id="cd02503">
    <property type="entry name" value="MobA"/>
    <property type="match status" value="1"/>
</dbReference>
<feature type="binding site" evidence="8">
    <location>
        <position position="83"/>
    </location>
    <ligand>
        <name>GTP</name>
        <dbReference type="ChEBI" id="CHEBI:37565"/>
    </ligand>
</feature>
<evidence type="ECO:0000313" key="10">
    <source>
        <dbReference type="Proteomes" id="UP000234752"/>
    </source>
</evidence>
<evidence type="ECO:0000313" key="9">
    <source>
        <dbReference type="EMBL" id="AUN29214.1"/>
    </source>
</evidence>
<comment type="catalytic activity">
    <reaction evidence="8">
        <text>Mo-molybdopterin + GTP + H(+) = Mo-molybdopterin guanine dinucleotide + diphosphate</text>
        <dbReference type="Rhea" id="RHEA:34243"/>
        <dbReference type="ChEBI" id="CHEBI:15378"/>
        <dbReference type="ChEBI" id="CHEBI:33019"/>
        <dbReference type="ChEBI" id="CHEBI:37565"/>
        <dbReference type="ChEBI" id="CHEBI:71302"/>
        <dbReference type="ChEBI" id="CHEBI:71310"/>
        <dbReference type="EC" id="2.7.7.77"/>
    </reaction>
</comment>